<dbReference type="InterPro" id="IPR036388">
    <property type="entry name" value="WH-like_DNA-bd_sf"/>
</dbReference>
<feature type="domain" description="O-methyltransferase dimerisation" evidence="4">
    <location>
        <begin position="21"/>
        <end position="103"/>
    </location>
</feature>
<dbReference type="GO" id="GO:0046983">
    <property type="term" value="F:protein dimerization activity"/>
    <property type="evidence" value="ECO:0007669"/>
    <property type="project" value="InterPro"/>
</dbReference>
<dbReference type="CDD" id="cd02440">
    <property type="entry name" value="AdoMet_MTases"/>
    <property type="match status" value="1"/>
</dbReference>
<accession>A0A139SIL4</accession>
<dbReference type="PANTHER" id="PTHR43712:SF2">
    <property type="entry name" value="O-METHYLTRANSFERASE CICE"/>
    <property type="match status" value="1"/>
</dbReference>
<evidence type="ECO:0000259" key="5">
    <source>
        <dbReference type="Pfam" id="PF08242"/>
    </source>
</evidence>
<dbReference type="AlphaFoldDB" id="A0A139SIL4"/>
<dbReference type="Proteomes" id="UP000070058">
    <property type="component" value="Unassembled WGS sequence"/>
</dbReference>
<dbReference type="EMBL" id="LSZQ01000066">
    <property type="protein sequence ID" value="KXU34361.1"/>
    <property type="molecule type" value="Genomic_DNA"/>
</dbReference>
<comment type="caution">
    <text evidence="6">The sequence shown here is derived from an EMBL/GenBank/DDBJ whole genome shotgun (WGS) entry which is preliminary data.</text>
</comment>
<evidence type="ECO:0000256" key="3">
    <source>
        <dbReference type="ARBA" id="ARBA00022691"/>
    </source>
</evidence>
<dbReference type="GO" id="GO:0032259">
    <property type="term" value="P:methylation"/>
    <property type="evidence" value="ECO:0007669"/>
    <property type="project" value="UniProtKB-KW"/>
</dbReference>
<dbReference type="GO" id="GO:0008168">
    <property type="term" value="F:methyltransferase activity"/>
    <property type="evidence" value="ECO:0007669"/>
    <property type="project" value="UniProtKB-KW"/>
</dbReference>
<evidence type="ECO:0000313" key="7">
    <source>
        <dbReference type="Proteomes" id="UP000070058"/>
    </source>
</evidence>
<dbReference type="InterPro" id="IPR036390">
    <property type="entry name" value="WH_DNA-bd_sf"/>
</dbReference>
<keyword evidence="2" id="KW-0808">Transferase</keyword>
<dbReference type="Gene3D" id="1.10.10.10">
    <property type="entry name" value="Winged helix-like DNA-binding domain superfamily/Winged helix DNA-binding domain"/>
    <property type="match status" value="1"/>
</dbReference>
<dbReference type="Pfam" id="PF08242">
    <property type="entry name" value="Methyltransf_12"/>
    <property type="match status" value="1"/>
</dbReference>
<dbReference type="RefSeq" id="WP_197456861.1">
    <property type="nucleotide sequence ID" value="NZ_LSZQ01000066.1"/>
</dbReference>
<organism evidence="6 7">
    <name type="scientific">Cephaloticoccus primus</name>
    <dbReference type="NCBI Taxonomy" id="1548207"/>
    <lineage>
        <taxon>Bacteria</taxon>
        <taxon>Pseudomonadati</taxon>
        <taxon>Verrucomicrobiota</taxon>
        <taxon>Opitutia</taxon>
        <taxon>Opitutales</taxon>
        <taxon>Opitutaceae</taxon>
        <taxon>Cephaloticoccus</taxon>
    </lineage>
</organism>
<feature type="domain" description="Methyltransferase type 12" evidence="5">
    <location>
        <begin position="191"/>
        <end position="286"/>
    </location>
</feature>
<dbReference type="Pfam" id="PF08100">
    <property type="entry name" value="Dimerisation"/>
    <property type="match status" value="1"/>
</dbReference>
<dbReference type="SUPFAM" id="SSF46785">
    <property type="entry name" value="Winged helix' DNA-binding domain"/>
    <property type="match status" value="1"/>
</dbReference>
<dbReference type="InterPro" id="IPR013217">
    <property type="entry name" value="Methyltransf_12"/>
</dbReference>
<keyword evidence="1" id="KW-0489">Methyltransferase</keyword>
<protein>
    <submittedName>
        <fullName evidence="6">Uncharacterized protein</fullName>
    </submittedName>
</protein>
<dbReference type="Gene3D" id="3.40.50.150">
    <property type="entry name" value="Vaccinia Virus protein VP39"/>
    <property type="match status" value="1"/>
</dbReference>
<name>A0A139SIL4_9BACT</name>
<dbReference type="PANTHER" id="PTHR43712">
    <property type="entry name" value="PUTATIVE (AFU_ORTHOLOGUE AFUA_4G14580)-RELATED"/>
    <property type="match status" value="1"/>
</dbReference>
<evidence type="ECO:0000259" key="4">
    <source>
        <dbReference type="Pfam" id="PF08100"/>
    </source>
</evidence>
<gene>
    <name evidence="6" type="ORF">AXK11_08610</name>
</gene>
<dbReference type="InterPro" id="IPR012967">
    <property type="entry name" value="COMT_dimerisation"/>
</dbReference>
<dbReference type="InterPro" id="IPR029063">
    <property type="entry name" value="SAM-dependent_MTases_sf"/>
</dbReference>
<keyword evidence="3" id="KW-0949">S-adenosyl-L-methionine</keyword>
<dbReference type="STRING" id="1548207.AXK11_08610"/>
<proteinExistence type="predicted"/>
<sequence>MRQIEVTMMNFRTSHPLQPFWNLAAAPLQSQALDLALQHHLFALLETPKGAADVTRQLDLTPPGAVVWLDLLWSMGLLERHVPAAKGTAETRYSASPRAARFFVETSGDNCAQAWQYRCHFLTRVSTQLEALLKKGGAPDQGAAAGVAAPKGTWAQAAREQIGQEQRAVTVPAVRRLFAALPPLPERGRFLDLGAGAGHIGLALAQQLPGWRGVLCDQAETAEVAQENIRAAGLSDRVEALGCDVNCDSIGSGYDLIWCSSVLHFLSAPQAAVRKLFEALNPGGMLLLAHAELADDAELAARVLPFYAPMILRGHYLPASGELAQWMADAGFRDIRALGRADFPMAPVWLHLGYR</sequence>
<evidence type="ECO:0000313" key="6">
    <source>
        <dbReference type="EMBL" id="KXU34361.1"/>
    </source>
</evidence>
<keyword evidence="7" id="KW-1185">Reference proteome</keyword>
<evidence type="ECO:0000256" key="2">
    <source>
        <dbReference type="ARBA" id="ARBA00022679"/>
    </source>
</evidence>
<reference evidence="7" key="1">
    <citation type="submission" date="2016-02" db="EMBL/GenBank/DDBJ databases">
        <authorList>
            <person name="Sanders J.G."/>
            <person name="Lin J.Y."/>
            <person name="Wertz J.T."/>
            <person name="Russell J.A."/>
            <person name="Moreau C.S."/>
            <person name="Powell S."/>
        </authorList>
    </citation>
    <scope>NUCLEOTIDE SEQUENCE [LARGE SCALE GENOMIC DNA]</scope>
    <source>
        <strain evidence="7">CAG34</strain>
    </source>
</reference>
<evidence type="ECO:0000256" key="1">
    <source>
        <dbReference type="ARBA" id="ARBA00022603"/>
    </source>
</evidence>
<dbReference type="SUPFAM" id="SSF53335">
    <property type="entry name" value="S-adenosyl-L-methionine-dependent methyltransferases"/>
    <property type="match status" value="1"/>
</dbReference>